<dbReference type="EMBL" id="KN831782">
    <property type="protein sequence ID" value="KIM40762.1"/>
    <property type="molecule type" value="Genomic_DNA"/>
</dbReference>
<dbReference type="Proteomes" id="UP000053424">
    <property type="component" value="Unassembled WGS sequence"/>
</dbReference>
<organism evidence="3 4">
    <name type="scientific">Hebeloma cylindrosporum</name>
    <dbReference type="NCBI Taxonomy" id="76867"/>
    <lineage>
        <taxon>Eukaryota</taxon>
        <taxon>Fungi</taxon>
        <taxon>Dikarya</taxon>
        <taxon>Basidiomycota</taxon>
        <taxon>Agaricomycotina</taxon>
        <taxon>Agaricomycetes</taxon>
        <taxon>Agaricomycetidae</taxon>
        <taxon>Agaricales</taxon>
        <taxon>Agaricineae</taxon>
        <taxon>Hymenogastraceae</taxon>
        <taxon>Hebeloma</taxon>
    </lineage>
</organism>
<feature type="domain" description="DUF6593" evidence="2">
    <location>
        <begin position="65"/>
        <end position="180"/>
    </location>
</feature>
<evidence type="ECO:0000259" key="2">
    <source>
        <dbReference type="Pfam" id="PF20236"/>
    </source>
</evidence>
<reference evidence="4" key="2">
    <citation type="submission" date="2015-01" db="EMBL/GenBank/DDBJ databases">
        <title>Evolutionary Origins and Diversification of the Mycorrhizal Mutualists.</title>
        <authorList>
            <consortium name="DOE Joint Genome Institute"/>
            <consortium name="Mycorrhizal Genomics Consortium"/>
            <person name="Kohler A."/>
            <person name="Kuo A."/>
            <person name="Nagy L.G."/>
            <person name="Floudas D."/>
            <person name="Copeland A."/>
            <person name="Barry K.W."/>
            <person name="Cichocki N."/>
            <person name="Veneault-Fourrey C."/>
            <person name="LaButti K."/>
            <person name="Lindquist E.A."/>
            <person name="Lipzen A."/>
            <person name="Lundell T."/>
            <person name="Morin E."/>
            <person name="Murat C."/>
            <person name="Riley R."/>
            <person name="Ohm R."/>
            <person name="Sun H."/>
            <person name="Tunlid A."/>
            <person name="Henrissat B."/>
            <person name="Grigoriev I.V."/>
            <person name="Hibbett D.S."/>
            <person name="Martin F."/>
        </authorList>
    </citation>
    <scope>NUCLEOTIDE SEQUENCE [LARGE SCALE GENOMIC DNA]</scope>
    <source>
        <strain evidence="4">h7</strain>
    </source>
</reference>
<reference evidence="3 4" key="1">
    <citation type="submission" date="2014-04" db="EMBL/GenBank/DDBJ databases">
        <authorList>
            <consortium name="DOE Joint Genome Institute"/>
            <person name="Kuo A."/>
            <person name="Gay G."/>
            <person name="Dore J."/>
            <person name="Kohler A."/>
            <person name="Nagy L.G."/>
            <person name="Floudas D."/>
            <person name="Copeland A."/>
            <person name="Barry K.W."/>
            <person name="Cichocki N."/>
            <person name="Veneault-Fourrey C."/>
            <person name="LaButti K."/>
            <person name="Lindquist E.A."/>
            <person name="Lipzen A."/>
            <person name="Lundell T."/>
            <person name="Morin E."/>
            <person name="Murat C."/>
            <person name="Sun H."/>
            <person name="Tunlid A."/>
            <person name="Henrissat B."/>
            <person name="Grigoriev I.V."/>
            <person name="Hibbett D.S."/>
            <person name="Martin F."/>
            <person name="Nordberg H.P."/>
            <person name="Cantor M.N."/>
            <person name="Hua S.X."/>
        </authorList>
    </citation>
    <scope>NUCLEOTIDE SEQUENCE [LARGE SCALE GENOMIC DNA]</scope>
    <source>
        <strain evidence="4">h7</strain>
    </source>
</reference>
<dbReference type="InterPro" id="IPR046528">
    <property type="entry name" value="DUF6593"/>
</dbReference>
<feature type="region of interest" description="Disordered" evidence="1">
    <location>
        <begin position="12"/>
        <end position="47"/>
    </location>
</feature>
<dbReference type="Pfam" id="PF20236">
    <property type="entry name" value="DUF6593"/>
    <property type="match status" value="1"/>
</dbReference>
<gene>
    <name evidence="3" type="ORF">M413DRAFT_412913</name>
</gene>
<dbReference type="STRING" id="686832.A0A0C2YI80"/>
<dbReference type="HOGENOM" id="CLU_098000_0_0_1"/>
<proteinExistence type="predicted"/>
<sequence length="213" mass="24327">MDRVNPFAQAGWYNPPNQLIPSQRTWTPSSSHSPTFGALPHGTTTEPSPEWVRLTFVSADGDILDCSVVGSGNQTFYEISTEDQPNASMVTTFAKLNGTHFARIEWERVPLVEINGLLHKQRANEWITPFTESRHARKMVINHKEYVWERHRDTIYLYRISETCDSPELCAKFYRKRENLLFDITPKAIQLGILEPAIVALMFLTDHHGVVSS</sequence>
<accession>A0A0C2YI80</accession>
<dbReference type="AlphaFoldDB" id="A0A0C2YI80"/>
<evidence type="ECO:0000256" key="1">
    <source>
        <dbReference type="SAM" id="MobiDB-lite"/>
    </source>
</evidence>
<dbReference type="OrthoDB" id="3191568at2759"/>
<keyword evidence="4" id="KW-1185">Reference proteome</keyword>
<evidence type="ECO:0000313" key="3">
    <source>
        <dbReference type="EMBL" id="KIM40762.1"/>
    </source>
</evidence>
<protein>
    <recommendedName>
        <fullName evidence="2">DUF6593 domain-containing protein</fullName>
    </recommendedName>
</protein>
<name>A0A0C2YI80_HEBCY</name>
<evidence type="ECO:0000313" key="4">
    <source>
        <dbReference type="Proteomes" id="UP000053424"/>
    </source>
</evidence>
<feature type="compositionally biased region" description="Polar residues" evidence="1">
    <location>
        <begin position="15"/>
        <end position="34"/>
    </location>
</feature>